<evidence type="ECO:0000313" key="3">
    <source>
        <dbReference type="Proteomes" id="UP001596549"/>
    </source>
</evidence>
<dbReference type="InterPro" id="IPR012538">
    <property type="entry name" value="Cyt_c_oxidase_su2a"/>
</dbReference>
<keyword evidence="1" id="KW-1133">Transmembrane helix</keyword>
<protein>
    <submittedName>
        <fullName evidence="2">Cytochrome c oxidase subunit 2A</fullName>
    </submittedName>
</protein>
<proteinExistence type="predicted"/>
<dbReference type="Proteomes" id="UP001596549">
    <property type="component" value="Unassembled WGS sequence"/>
</dbReference>
<dbReference type="RefSeq" id="WP_379747822.1">
    <property type="nucleotide sequence ID" value="NZ_JBHTCP010000012.1"/>
</dbReference>
<keyword evidence="3" id="KW-1185">Reference proteome</keyword>
<feature type="transmembrane region" description="Helical" evidence="1">
    <location>
        <begin position="21"/>
        <end position="46"/>
    </location>
</feature>
<comment type="caution">
    <text evidence="2">The sequence shown here is derived from an EMBL/GenBank/DDBJ whole genome shotgun (WGS) entry which is preliminary data.</text>
</comment>
<sequence>MPQIETNKHKKTKKETKEQELKGTLFSVMLLGLFIILSWSAVYALYLSR</sequence>
<gene>
    <name evidence="2" type="ORF">ACFQPF_06640</name>
</gene>
<organism evidence="2 3">
    <name type="scientific">Fictibacillus iocasae</name>
    <dbReference type="NCBI Taxonomy" id="2715437"/>
    <lineage>
        <taxon>Bacteria</taxon>
        <taxon>Bacillati</taxon>
        <taxon>Bacillota</taxon>
        <taxon>Bacilli</taxon>
        <taxon>Bacillales</taxon>
        <taxon>Fictibacillaceae</taxon>
        <taxon>Fictibacillus</taxon>
    </lineage>
</organism>
<accession>A0ABW2NLP3</accession>
<evidence type="ECO:0000256" key="1">
    <source>
        <dbReference type="SAM" id="Phobius"/>
    </source>
</evidence>
<reference evidence="3" key="1">
    <citation type="journal article" date="2019" name="Int. J. Syst. Evol. Microbiol.">
        <title>The Global Catalogue of Microorganisms (GCM) 10K type strain sequencing project: providing services to taxonomists for standard genome sequencing and annotation.</title>
        <authorList>
            <consortium name="The Broad Institute Genomics Platform"/>
            <consortium name="The Broad Institute Genome Sequencing Center for Infectious Disease"/>
            <person name="Wu L."/>
            <person name="Ma J."/>
        </authorList>
    </citation>
    <scope>NUCLEOTIDE SEQUENCE [LARGE SCALE GENOMIC DNA]</scope>
    <source>
        <strain evidence="3">NBRC 106396</strain>
    </source>
</reference>
<evidence type="ECO:0000313" key="2">
    <source>
        <dbReference type="EMBL" id="MFC7371346.1"/>
    </source>
</evidence>
<keyword evidence="1" id="KW-0472">Membrane</keyword>
<name>A0ABW2NLP3_9BACL</name>
<dbReference type="Pfam" id="PF08113">
    <property type="entry name" value="CoxIIa"/>
    <property type="match status" value="1"/>
</dbReference>
<dbReference type="EMBL" id="JBHTCP010000012">
    <property type="protein sequence ID" value="MFC7371346.1"/>
    <property type="molecule type" value="Genomic_DNA"/>
</dbReference>
<keyword evidence="1" id="KW-0812">Transmembrane</keyword>